<reference evidence="2 3" key="1">
    <citation type="submission" date="2020-03" db="EMBL/GenBank/DDBJ databases">
        <title>Whole genome shotgun sequence of Phytohabitans houttuyneae NBRC 108639.</title>
        <authorList>
            <person name="Komaki H."/>
            <person name="Tamura T."/>
        </authorList>
    </citation>
    <scope>NUCLEOTIDE SEQUENCE [LARGE SCALE GENOMIC DNA]</scope>
    <source>
        <strain evidence="2 3">NBRC 108639</strain>
    </source>
</reference>
<feature type="compositionally biased region" description="Basic and acidic residues" evidence="1">
    <location>
        <begin position="1"/>
        <end position="13"/>
    </location>
</feature>
<protein>
    <submittedName>
        <fullName evidence="2">Uncharacterized protein</fullName>
    </submittedName>
</protein>
<dbReference type="EMBL" id="BLPF01000005">
    <property type="protein sequence ID" value="GFJ86247.1"/>
    <property type="molecule type" value="Genomic_DNA"/>
</dbReference>
<reference evidence="2 3" key="2">
    <citation type="submission" date="2020-03" db="EMBL/GenBank/DDBJ databases">
        <authorList>
            <person name="Ichikawa N."/>
            <person name="Kimura A."/>
            <person name="Kitahashi Y."/>
            <person name="Uohara A."/>
        </authorList>
    </citation>
    <scope>NUCLEOTIDE SEQUENCE [LARGE SCALE GENOMIC DNA]</scope>
    <source>
        <strain evidence="2 3">NBRC 108639</strain>
    </source>
</reference>
<proteinExistence type="predicted"/>
<feature type="compositionally biased region" description="Acidic residues" evidence="1">
    <location>
        <begin position="14"/>
        <end position="25"/>
    </location>
</feature>
<evidence type="ECO:0000256" key="1">
    <source>
        <dbReference type="SAM" id="MobiDB-lite"/>
    </source>
</evidence>
<dbReference type="Proteomes" id="UP000482800">
    <property type="component" value="Unassembled WGS sequence"/>
</dbReference>
<accession>A0A6V8KWN6</accession>
<gene>
    <name evidence="2" type="ORF">Phou_104270</name>
</gene>
<evidence type="ECO:0000313" key="2">
    <source>
        <dbReference type="EMBL" id="GFJ86247.1"/>
    </source>
</evidence>
<keyword evidence="3" id="KW-1185">Reference proteome</keyword>
<evidence type="ECO:0000313" key="3">
    <source>
        <dbReference type="Proteomes" id="UP000482800"/>
    </source>
</evidence>
<dbReference type="RefSeq" id="WP_173071979.1">
    <property type="nucleotide sequence ID" value="NZ_BAABGO010000002.1"/>
</dbReference>
<comment type="caution">
    <text evidence="2">The sequence shown here is derived from an EMBL/GenBank/DDBJ whole genome shotgun (WGS) entry which is preliminary data.</text>
</comment>
<name>A0A6V8KWN6_9ACTN</name>
<feature type="region of interest" description="Disordered" evidence="1">
    <location>
        <begin position="1"/>
        <end position="27"/>
    </location>
</feature>
<sequence>MDESDETPRPHAWDEEETIFTEDDDLRAPELEVPDEDLDSPAADAGIERLIRAAEEAEDG</sequence>
<dbReference type="AlphaFoldDB" id="A0A6V8KWN6"/>
<organism evidence="2 3">
    <name type="scientific">Phytohabitans houttuyneae</name>
    <dbReference type="NCBI Taxonomy" id="1076126"/>
    <lineage>
        <taxon>Bacteria</taxon>
        <taxon>Bacillati</taxon>
        <taxon>Actinomycetota</taxon>
        <taxon>Actinomycetes</taxon>
        <taxon>Micromonosporales</taxon>
        <taxon>Micromonosporaceae</taxon>
    </lineage>
</organism>